<comment type="caution">
    <text evidence="3">The sequence shown here is derived from an EMBL/GenBank/DDBJ whole genome shotgun (WGS) entry which is preliminary data.</text>
</comment>
<accession>A0AA94HR06</accession>
<protein>
    <submittedName>
        <fullName evidence="3">Flagellar hook-associated protein 3 FlgL</fullName>
    </submittedName>
</protein>
<reference evidence="4" key="1">
    <citation type="submission" date="2016-11" db="EMBL/GenBank/DDBJ databases">
        <authorList>
            <person name="Jaros S."/>
            <person name="Januszkiewicz K."/>
            <person name="Wedrychowicz H."/>
        </authorList>
    </citation>
    <scope>NUCLEOTIDE SEQUENCE [LARGE SCALE GENOMIC DNA]</scope>
    <source>
        <strain evidence="4">DSM 7057</strain>
    </source>
</reference>
<name>A0AA94HR06_DESDE</name>
<dbReference type="GO" id="GO:0009288">
    <property type="term" value="C:bacterial-type flagellum"/>
    <property type="evidence" value="ECO:0007669"/>
    <property type="project" value="InterPro"/>
</dbReference>
<feature type="compositionally biased region" description="Polar residues" evidence="1">
    <location>
        <begin position="26"/>
        <end position="36"/>
    </location>
</feature>
<dbReference type="SUPFAM" id="SSF64518">
    <property type="entry name" value="Phase 1 flagellin"/>
    <property type="match status" value="1"/>
</dbReference>
<gene>
    <name evidence="3" type="ORF">SAMN02910291_00060</name>
</gene>
<dbReference type="OMA" id="YSYQGDQ"/>
<evidence type="ECO:0000313" key="4">
    <source>
        <dbReference type="Proteomes" id="UP000182680"/>
    </source>
</evidence>
<evidence type="ECO:0000256" key="1">
    <source>
        <dbReference type="SAM" id="MobiDB-lite"/>
    </source>
</evidence>
<dbReference type="InterPro" id="IPR001492">
    <property type="entry name" value="Flagellin"/>
</dbReference>
<feature type="domain" description="Flagellin N-terminal" evidence="2">
    <location>
        <begin position="9"/>
        <end position="140"/>
    </location>
</feature>
<proteinExistence type="predicted"/>
<dbReference type="EMBL" id="FPIW01000002">
    <property type="protein sequence ID" value="SFW12012.1"/>
    <property type="molecule type" value="Genomic_DNA"/>
</dbReference>
<keyword evidence="3" id="KW-0282">Flagellum</keyword>
<evidence type="ECO:0000313" key="3">
    <source>
        <dbReference type="EMBL" id="SFW12012.1"/>
    </source>
</evidence>
<dbReference type="Pfam" id="PF00669">
    <property type="entry name" value="Flagellin_N"/>
    <property type="match status" value="1"/>
</dbReference>
<dbReference type="Proteomes" id="UP000182680">
    <property type="component" value="Unassembled WGS sequence"/>
</dbReference>
<feature type="region of interest" description="Disordered" evidence="1">
    <location>
        <begin position="26"/>
        <end position="45"/>
    </location>
</feature>
<keyword evidence="3" id="KW-0969">Cilium</keyword>
<dbReference type="InterPro" id="IPR001029">
    <property type="entry name" value="Flagellin_N"/>
</dbReference>
<evidence type="ECO:0000259" key="2">
    <source>
        <dbReference type="Pfam" id="PF00669"/>
    </source>
</evidence>
<dbReference type="PANTHER" id="PTHR42792:SF1">
    <property type="entry name" value="FLAGELLAR HOOK-ASSOCIATED PROTEIN 3"/>
    <property type="match status" value="1"/>
</dbReference>
<dbReference type="PANTHER" id="PTHR42792">
    <property type="entry name" value="FLAGELLIN"/>
    <property type="match status" value="1"/>
</dbReference>
<keyword evidence="3" id="KW-0966">Cell projection</keyword>
<sequence length="512" mass="55600">MSIRVTQSSMYNTMVGQMQKSLSAYMESNEQGSTQKKINRPSDDPAGMYRVLMTRDDISATKQYQSNCDTAKGWLELTDNVLGTQLSNAIISLKSRMEQAATGTTADQRKLIAQEAREIFGQILNLSNTQFNGKSIFAGQRYDLNAYEQSLALTCWDDTWNNEISQGHYSIDGASNTSMMIQFTDDGTLGTDTLTYRWSKDGGDTWTTSTVPAGSRTLVADGVTITMDQDMAVSAADTSLGPGAKNGTLVYIRPTAVYQGDDNDPPPEMTVMGGPAGLKTSANGAFGNNVLVRMDNTVDLNSTGTAFNYSYSLDNGGTWVTASGQTTGGGTVRLPVPGGYMDMDATATNPPTSVIDAGTQVLIHPSRANLNLEIMQGTYISVNNVGKDIFGGYYQGQPSLEGGQNLFDVVGEFIAYCENNNQEGCQKSLAAIEQAHAHILAYEARIGGLENRVSMAQDVLSFQKLDQEERLSYTEDIDLTELLAKLTRQQLTYQTVLQSSSMIMQMSLAKYI</sequence>
<dbReference type="RefSeq" id="WP_012625620.1">
    <property type="nucleotide sequence ID" value="NZ_FPIW01000002.1"/>
</dbReference>
<dbReference type="Gene3D" id="1.20.1330.10">
    <property type="entry name" value="f41 fragment of flagellin, N-terminal domain"/>
    <property type="match status" value="2"/>
</dbReference>
<dbReference type="AlphaFoldDB" id="A0AA94HR06"/>
<dbReference type="GO" id="GO:0005198">
    <property type="term" value="F:structural molecule activity"/>
    <property type="evidence" value="ECO:0007669"/>
    <property type="project" value="InterPro"/>
</dbReference>
<organism evidence="3 4">
    <name type="scientific">Desulfovibrio desulfuricans</name>
    <dbReference type="NCBI Taxonomy" id="876"/>
    <lineage>
        <taxon>Bacteria</taxon>
        <taxon>Pseudomonadati</taxon>
        <taxon>Thermodesulfobacteriota</taxon>
        <taxon>Desulfovibrionia</taxon>
        <taxon>Desulfovibrionales</taxon>
        <taxon>Desulfovibrionaceae</taxon>
        <taxon>Desulfovibrio</taxon>
    </lineage>
</organism>